<keyword evidence="2" id="KW-1185">Reference proteome</keyword>
<sequence length="232" mass="27556">MLRSLSKDWNSLKMLIENTKDVNTYPLEELYRTLMTYELNNIETKEKTRRSKEDMKEPHKKNGEDFETIDDFKRNMIKVKRKTRRSYAMIVTNPVIRGPNARTKRSSPKRKLFKLHRDDSDEDDIEEDEVQEEIANICFMAIEDEISTNNNDSYIDLSTSYDEILEEFEKLVSKYSIINNKHALLKNVVNKLFIAQKDFEKEKDNHKSLIKENLSLKEKVVDLKSIIHKFTQ</sequence>
<dbReference type="EMBL" id="JBFOLK010000004">
    <property type="protein sequence ID" value="KAL2519559.1"/>
    <property type="molecule type" value="Genomic_DNA"/>
</dbReference>
<dbReference type="AlphaFoldDB" id="A0ABD1U3K9"/>
<protein>
    <recommendedName>
        <fullName evidence="3">UBN2 domain-containing protein</fullName>
    </recommendedName>
</protein>
<name>A0ABD1U3K9_9LAMI</name>
<dbReference type="Proteomes" id="UP001604336">
    <property type="component" value="Unassembled WGS sequence"/>
</dbReference>
<accession>A0ABD1U3K9</accession>
<reference evidence="2" key="1">
    <citation type="submission" date="2024-07" db="EMBL/GenBank/DDBJ databases">
        <title>Two chromosome-level genome assemblies of Korean endemic species Abeliophyllum distichum and Forsythia ovata (Oleaceae).</title>
        <authorList>
            <person name="Jang H."/>
        </authorList>
    </citation>
    <scope>NUCLEOTIDE SEQUENCE [LARGE SCALE GENOMIC DNA]</scope>
</reference>
<comment type="caution">
    <text evidence="1">The sequence shown here is derived from an EMBL/GenBank/DDBJ whole genome shotgun (WGS) entry which is preliminary data.</text>
</comment>
<evidence type="ECO:0000313" key="2">
    <source>
        <dbReference type="Proteomes" id="UP001604336"/>
    </source>
</evidence>
<gene>
    <name evidence="1" type="ORF">Adt_15806</name>
</gene>
<organism evidence="1 2">
    <name type="scientific">Abeliophyllum distichum</name>
    <dbReference type="NCBI Taxonomy" id="126358"/>
    <lineage>
        <taxon>Eukaryota</taxon>
        <taxon>Viridiplantae</taxon>
        <taxon>Streptophyta</taxon>
        <taxon>Embryophyta</taxon>
        <taxon>Tracheophyta</taxon>
        <taxon>Spermatophyta</taxon>
        <taxon>Magnoliopsida</taxon>
        <taxon>eudicotyledons</taxon>
        <taxon>Gunneridae</taxon>
        <taxon>Pentapetalae</taxon>
        <taxon>asterids</taxon>
        <taxon>lamiids</taxon>
        <taxon>Lamiales</taxon>
        <taxon>Oleaceae</taxon>
        <taxon>Forsythieae</taxon>
        <taxon>Abeliophyllum</taxon>
    </lineage>
</organism>
<evidence type="ECO:0008006" key="3">
    <source>
        <dbReference type="Google" id="ProtNLM"/>
    </source>
</evidence>
<evidence type="ECO:0000313" key="1">
    <source>
        <dbReference type="EMBL" id="KAL2519559.1"/>
    </source>
</evidence>
<proteinExistence type="predicted"/>